<dbReference type="InterPro" id="IPR014210">
    <property type="entry name" value="Cyt_o_ubiqinol_oxidase_su4"/>
</dbReference>
<feature type="transmembrane region" description="Helical" evidence="17">
    <location>
        <begin position="72"/>
        <end position="92"/>
    </location>
</feature>
<reference evidence="18 19" key="1">
    <citation type="journal article" date="2009" name="Nucleic Acids Res.">
        <title>Whole-genome analyses reveal genetic instability of Acetobacter pasteurianus.</title>
        <authorList>
            <person name="Azuma Y."/>
            <person name="Hosoyama A."/>
            <person name="Matsutani M."/>
            <person name="Furuya N."/>
            <person name="Horikawa H."/>
            <person name="Harada T."/>
            <person name="Hirakawa H."/>
            <person name="Kuhara S."/>
            <person name="Matsushita K."/>
            <person name="Fujita N."/>
            <person name="Shirai M."/>
        </authorList>
    </citation>
    <scope>NUCLEOTIDE SEQUENCE [LARGE SCALE GENOMIC DNA]</scope>
    <source>
        <strain evidence="19">NBRC 105184 / IFO 3283-01</strain>
    </source>
</reference>
<evidence type="ECO:0000256" key="9">
    <source>
        <dbReference type="ARBA" id="ARBA00022989"/>
    </source>
</evidence>
<comment type="subcellular location">
    <subcellularLocation>
        <location evidence="1">Cell membrane</location>
        <topology evidence="1">Multi-pass membrane protein</topology>
    </subcellularLocation>
</comment>
<evidence type="ECO:0000256" key="3">
    <source>
        <dbReference type="ARBA" id="ARBA00011700"/>
    </source>
</evidence>
<dbReference type="EMBL" id="AP011121">
    <property type="protein sequence ID" value="BAH98250.1"/>
    <property type="molecule type" value="Genomic_DNA"/>
</dbReference>
<gene>
    <name evidence="18" type="ordered locus">APA01_00930</name>
</gene>
<evidence type="ECO:0000256" key="5">
    <source>
        <dbReference type="ARBA" id="ARBA00022448"/>
    </source>
</evidence>
<dbReference type="HOGENOM" id="CLU_140945_1_0_5"/>
<evidence type="ECO:0000256" key="8">
    <source>
        <dbReference type="ARBA" id="ARBA00022982"/>
    </source>
</evidence>
<dbReference type="PANTHER" id="PTHR36835:SF1">
    <property type="entry name" value="CYTOCHROME BO(3) UBIQUINOL OXIDASE SUBUNIT 4"/>
    <property type="match status" value="1"/>
</dbReference>
<name>C7JAX4_ACEP3</name>
<evidence type="ECO:0000313" key="18">
    <source>
        <dbReference type="EMBL" id="BAH98250.1"/>
    </source>
</evidence>
<sequence length="137" mass="14828">MPEPVLALPGYRLDLRFHLCLSGEHDLMSNPHTSSSGESHGSVSSYIIGFVLAVVLTVLSFGVVMSHSLSPAGTLAAVSALALVQVLVHLHYFLHMGGDSEQRWNNMCFVFTVAFVAILIVGSVFIMNNTALHMMSR</sequence>
<dbReference type="GO" id="GO:0009486">
    <property type="term" value="F:cytochrome bo3 ubiquinol oxidase activity"/>
    <property type="evidence" value="ECO:0007669"/>
    <property type="project" value="InterPro"/>
</dbReference>
<dbReference type="GO" id="GO:0015078">
    <property type="term" value="F:proton transmembrane transporter activity"/>
    <property type="evidence" value="ECO:0007669"/>
    <property type="project" value="TreeGrafter"/>
</dbReference>
<dbReference type="GO" id="GO:0009319">
    <property type="term" value="C:cytochrome o ubiquinol oxidase complex"/>
    <property type="evidence" value="ECO:0007669"/>
    <property type="project" value="TreeGrafter"/>
</dbReference>
<evidence type="ECO:0000256" key="6">
    <source>
        <dbReference type="ARBA" id="ARBA00022475"/>
    </source>
</evidence>
<protein>
    <recommendedName>
        <fullName evidence="4">Cytochrome bo(3) ubiquinol oxidase subunit 4</fullName>
    </recommendedName>
    <alternativeName>
        <fullName evidence="16">Cytochrome o ubiquinol oxidase subunit 4</fullName>
    </alternativeName>
    <alternativeName>
        <fullName evidence="13">Oxidase bo(3) subunit 4</fullName>
    </alternativeName>
    <alternativeName>
        <fullName evidence="14">Ubiquinol oxidase polypeptide IV</fullName>
    </alternativeName>
    <alternativeName>
        <fullName evidence="15">Ubiquinol oxidase subunit 4</fullName>
    </alternativeName>
</protein>
<comment type="subunit">
    <text evidence="3">Heterooctamer of two A chains, two B chains, two C chains and two D chains.</text>
</comment>
<keyword evidence="5" id="KW-0813">Transport</keyword>
<dbReference type="AlphaFoldDB" id="C7JAX4"/>
<evidence type="ECO:0000256" key="14">
    <source>
        <dbReference type="ARBA" id="ARBA00030211"/>
    </source>
</evidence>
<evidence type="ECO:0000256" key="12">
    <source>
        <dbReference type="ARBA" id="ARBA00025694"/>
    </source>
</evidence>
<dbReference type="eggNOG" id="COG3125">
    <property type="taxonomic scope" value="Bacteria"/>
</dbReference>
<keyword evidence="7 17" id="KW-0812">Transmembrane</keyword>
<dbReference type="GO" id="GO:0015990">
    <property type="term" value="P:electron transport coupled proton transport"/>
    <property type="evidence" value="ECO:0007669"/>
    <property type="project" value="InterPro"/>
</dbReference>
<dbReference type="GO" id="GO:0005886">
    <property type="term" value="C:plasma membrane"/>
    <property type="evidence" value="ECO:0007669"/>
    <property type="project" value="UniProtKB-SubCell"/>
</dbReference>
<feature type="transmembrane region" description="Helical" evidence="17">
    <location>
        <begin position="104"/>
        <end position="127"/>
    </location>
</feature>
<evidence type="ECO:0000256" key="15">
    <source>
        <dbReference type="ARBA" id="ARBA00031887"/>
    </source>
</evidence>
<feature type="transmembrane region" description="Helical" evidence="17">
    <location>
        <begin position="43"/>
        <end position="65"/>
    </location>
</feature>
<proteinExistence type="inferred from homology"/>
<evidence type="ECO:0000256" key="7">
    <source>
        <dbReference type="ARBA" id="ARBA00022692"/>
    </source>
</evidence>
<dbReference type="KEGG" id="apt:APA01_00930"/>
<evidence type="ECO:0000256" key="4">
    <source>
        <dbReference type="ARBA" id="ARBA00014689"/>
    </source>
</evidence>
<dbReference type="PANTHER" id="PTHR36835">
    <property type="entry name" value="CYTOCHROME BO(3) UBIQUINOL OXIDASE SUBUNIT 4"/>
    <property type="match status" value="1"/>
</dbReference>
<dbReference type="STRING" id="634452.APA01_00930"/>
<dbReference type="GO" id="GO:0019646">
    <property type="term" value="P:aerobic electron transport chain"/>
    <property type="evidence" value="ECO:0007669"/>
    <property type="project" value="TreeGrafter"/>
</dbReference>
<dbReference type="Proteomes" id="UP000000948">
    <property type="component" value="Chromosome"/>
</dbReference>
<dbReference type="NCBIfam" id="TIGR02847">
    <property type="entry name" value="CyoD"/>
    <property type="match status" value="1"/>
</dbReference>
<organism evidence="18 19">
    <name type="scientific">Acetobacter pasteurianus (strain NBRC 105184 / IFO 3283-01)</name>
    <dbReference type="NCBI Taxonomy" id="634452"/>
    <lineage>
        <taxon>Bacteria</taxon>
        <taxon>Pseudomonadati</taxon>
        <taxon>Pseudomonadota</taxon>
        <taxon>Alphaproteobacteria</taxon>
        <taxon>Acetobacterales</taxon>
        <taxon>Acetobacteraceae</taxon>
        <taxon>Acetobacter</taxon>
    </lineage>
</organism>
<keyword evidence="11 17" id="KW-0472">Membrane</keyword>
<accession>C7JAX4</accession>
<evidence type="ECO:0000256" key="16">
    <source>
        <dbReference type="ARBA" id="ARBA00032185"/>
    </source>
</evidence>
<evidence type="ECO:0000256" key="11">
    <source>
        <dbReference type="ARBA" id="ARBA00023136"/>
    </source>
</evidence>
<keyword evidence="6" id="KW-1003">Cell membrane</keyword>
<keyword evidence="9 17" id="KW-1133">Transmembrane helix</keyword>
<evidence type="ECO:0000256" key="1">
    <source>
        <dbReference type="ARBA" id="ARBA00004651"/>
    </source>
</evidence>
<evidence type="ECO:0000256" key="2">
    <source>
        <dbReference type="ARBA" id="ARBA00008079"/>
    </source>
</evidence>
<keyword evidence="10" id="KW-0560">Oxidoreductase</keyword>
<comment type="similarity">
    <text evidence="2">Belongs to the cytochrome c oxidase bacterial subunit 4 family.</text>
</comment>
<evidence type="ECO:0000256" key="17">
    <source>
        <dbReference type="SAM" id="Phobius"/>
    </source>
</evidence>
<comment type="function">
    <text evidence="12">Cytochrome bo(3) ubiquinol terminal oxidase is the component of the aerobic respiratory chain of E.coli that predominates when cells are grown at high aeration. Has proton pump activity across the membrane in addition to electron transfer, pumping 2 protons/electron.</text>
</comment>
<dbReference type="InterPro" id="IPR005171">
    <property type="entry name" value="Cyt_c_oxidase_su4_prok"/>
</dbReference>
<evidence type="ECO:0000313" key="19">
    <source>
        <dbReference type="Proteomes" id="UP000000948"/>
    </source>
</evidence>
<dbReference type="Pfam" id="PF03626">
    <property type="entry name" value="COX4_pro"/>
    <property type="match status" value="1"/>
</dbReference>
<evidence type="ECO:0000256" key="10">
    <source>
        <dbReference type="ARBA" id="ARBA00023002"/>
    </source>
</evidence>
<keyword evidence="8" id="KW-0249">Electron transport</keyword>
<dbReference type="InterPro" id="IPR050968">
    <property type="entry name" value="Cytochrome_c_oxidase_bac_sub4"/>
</dbReference>
<evidence type="ECO:0000256" key="13">
    <source>
        <dbReference type="ARBA" id="ARBA00030071"/>
    </source>
</evidence>